<dbReference type="Pfam" id="PF14196">
    <property type="entry name" value="ATC_hydrolase"/>
    <property type="match status" value="1"/>
</dbReference>
<dbReference type="EMBL" id="RAYQ01000033">
    <property type="protein sequence ID" value="RKI88053.1"/>
    <property type="molecule type" value="Genomic_DNA"/>
</dbReference>
<dbReference type="InterPro" id="IPR026002">
    <property type="entry name" value="ATC_hydrolase-like"/>
</dbReference>
<proteinExistence type="predicted"/>
<name>A0A3A9AKK4_9FIRM</name>
<keyword evidence="2" id="KW-1185">Reference proteome</keyword>
<dbReference type="Proteomes" id="UP000280696">
    <property type="component" value="Unassembled WGS sequence"/>
</dbReference>
<evidence type="ECO:0000313" key="1">
    <source>
        <dbReference type="EMBL" id="RKI88053.1"/>
    </source>
</evidence>
<organism evidence="1 2">
    <name type="scientific">Parablautia intestinalis</name>
    <dbReference type="NCBI Taxonomy" id="2320100"/>
    <lineage>
        <taxon>Bacteria</taxon>
        <taxon>Bacillati</taxon>
        <taxon>Bacillota</taxon>
        <taxon>Clostridia</taxon>
        <taxon>Lachnospirales</taxon>
        <taxon>Lachnospiraceae</taxon>
        <taxon>Parablautia</taxon>
    </lineage>
</organism>
<comment type="caution">
    <text evidence="1">The sequence shown here is derived from an EMBL/GenBank/DDBJ whole genome shotgun (WGS) entry which is preliminary data.</text>
</comment>
<dbReference type="AlphaFoldDB" id="A0A3A9AKK4"/>
<protein>
    <recommendedName>
        <fullName evidence="3">L-2-amino-thiazoline-4-carboxylic acid hydrolase</fullName>
    </recommendedName>
</protein>
<gene>
    <name evidence="1" type="ORF">D7V94_19950</name>
</gene>
<accession>A0A3A9AKK4</accession>
<sequence length="213" mass="24111">MKYIGMPMGMWVLFGKSFEGHLVSEFGFDRDTAKMTSAKAKPQYKKIIAGLPEFEKADRFKMNIVNCALLAAFVLNMPERPDVERLTAYYAGSMMTPAMKWFCRKSGKSKFTKKDISSMKAAERLRAADRNPYSWNMEFLPYPDGSGYEARFTACGICTLMREMGLYALVPAMCRLDYTIAEAGGTSDFFREYTLASGGPYCDCGYKKKREGR</sequence>
<evidence type="ECO:0000313" key="2">
    <source>
        <dbReference type="Proteomes" id="UP000280696"/>
    </source>
</evidence>
<evidence type="ECO:0008006" key="3">
    <source>
        <dbReference type="Google" id="ProtNLM"/>
    </source>
</evidence>
<dbReference type="OrthoDB" id="1495276at2"/>
<reference evidence="1 2" key="1">
    <citation type="submission" date="2018-09" db="EMBL/GenBank/DDBJ databases">
        <title>Murine metabolic-syndrome-specific gut microbial biobank.</title>
        <authorList>
            <person name="Liu C."/>
        </authorList>
    </citation>
    <scope>NUCLEOTIDE SEQUENCE [LARGE SCALE GENOMIC DNA]</scope>
    <source>
        <strain evidence="1 2">0.1xD8-82</strain>
    </source>
</reference>